<reference evidence="2" key="1">
    <citation type="submission" date="2011-05" db="EMBL/GenBank/DDBJ databases">
        <title>The genome sequence of Vittaforma corneae strain ATCC 50505.</title>
        <authorList>
            <consortium name="The Broad Institute Genome Sequencing Platform"/>
            <person name="Cuomo C."/>
            <person name="Didier E."/>
            <person name="Bowers L."/>
            <person name="Young S.K."/>
            <person name="Zeng Q."/>
            <person name="Gargeya S."/>
            <person name="Fitzgerald M."/>
            <person name="Haas B."/>
            <person name="Abouelleil A."/>
            <person name="Alvarado L."/>
            <person name="Arachchi H.M."/>
            <person name="Berlin A."/>
            <person name="Chapman S.B."/>
            <person name="Gearin G."/>
            <person name="Goldberg J."/>
            <person name="Griggs A."/>
            <person name="Gujja S."/>
            <person name="Hansen M."/>
            <person name="Heiman D."/>
            <person name="Howarth C."/>
            <person name="Larimer J."/>
            <person name="Lui A."/>
            <person name="MacDonald P.J.P."/>
            <person name="McCowen C."/>
            <person name="Montmayeur A."/>
            <person name="Murphy C."/>
            <person name="Neiman D."/>
            <person name="Pearson M."/>
            <person name="Priest M."/>
            <person name="Roberts A."/>
            <person name="Saif S."/>
            <person name="Shea T."/>
            <person name="Sisk P."/>
            <person name="Stolte C."/>
            <person name="Sykes S."/>
            <person name="Wortman J."/>
            <person name="Nusbaum C."/>
            <person name="Birren B."/>
        </authorList>
    </citation>
    <scope>NUCLEOTIDE SEQUENCE [LARGE SCALE GENOMIC DNA]</scope>
    <source>
        <strain evidence="2">ATCC 50505</strain>
    </source>
</reference>
<dbReference type="InterPro" id="IPR016024">
    <property type="entry name" value="ARM-type_fold"/>
</dbReference>
<sequence length="720" mass="82780">MHRLERLAMDLPSNSGLIKEIEKEVEILVQNESCAPLFEIQSSKVPSVHIFLCKILEKRIRRKTANLDLDDEIQFCTQLLLKKPSYQVCEVYCLLGLYCWPALMPSFIDTVISMLSTETGYQILLMFLEKVNADTTIDDKRRTELKKAISIIYSHLESSFDEKFASFIIPIFTELLKILPKNFNFSLVFKKAAECPEETISFINEGLPFIEPNKITEILQFLPADQGLIQTLGSIKLQKIESPNKIYEYVFRSLGSGQDCFVSAIDFWQKVFSSKTNGALLEPVLTEALKNYINVDEDSKEEVDQHIFGFFSIICKNFPFETVNFLKINGDLLPTRISSHFIQKLAKAENSSALLLSLSFKNPYLNCLVNFLRNDSSTPTLLFGLDFTDKENVKLGLMILEKYPFTSEQLMYVLKMCENSCLNANEIKVDCYLKLGIHESFGSNWSMDDVIKYFYYLKKNPGEYSRYKDYFYSLFLRNAPFDRCFSIIEKIGDIPGVILQDIYEKMDKYLYIDLCCLNNDLLISLDNPKPYIEKEVVRFVTEWNSISDHKDYYQALKSLLTIFSAKIDTVPIIDNLLDLLQIDSSIVLNKVISILSSYKGPYNVNKAVYYLMCAYNNPSVSDSHPLISGLLTDCMLREDGPVAFSSLLSVDINRCCDIRQQILKVNKKTAQNMVRDLIKDFKGKPFSKMFQDGLKVTKQDFLPPKAKDEYDYDLKNANFV</sequence>
<dbReference type="RefSeq" id="XP_007604101.1">
    <property type="nucleotide sequence ID" value="XM_007604039.1"/>
</dbReference>
<evidence type="ECO:0000313" key="1">
    <source>
        <dbReference type="EMBL" id="ELA42250.1"/>
    </source>
</evidence>
<dbReference type="InterPro" id="IPR011989">
    <property type="entry name" value="ARM-like"/>
</dbReference>
<proteinExistence type="predicted"/>
<dbReference type="OMA" id="APFDRCF"/>
<dbReference type="OrthoDB" id="2188332at2759"/>
<dbReference type="Gene3D" id="1.25.10.10">
    <property type="entry name" value="Leucine-rich Repeat Variant"/>
    <property type="match status" value="1"/>
</dbReference>
<keyword evidence="2" id="KW-1185">Reference proteome</keyword>
<dbReference type="GeneID" id="19881366"/>
<dbReference type="SUPFAM" id="SSF48371">
    <property type="entry name" value="ARM repeat"/>
    <property type="match status" value="1"/>
</dbReference>
<dbReference type="Proteomes" id="UP000011082">
    <property type="component" value="Unassembled WGS sequence"/>
</dbReference>
<gene>
    <name evidence="1" type="ORF">VICG_00649</name>
</gene>
<name>L2GP19_VITCO</name>
<evidence type="ECO:0000313" key="2">
    <source>
        <dbReference type="Proteomes" id="UP000011082"/>
    </source>
</evidence>
<dbReference type="InParanoid" id="L2GP19"/>
<organism evidence="1 2">
    <name type="scientific">Vittaforma corneae (strain ATCC 50505)</name>
    <name type="common">Microsporidian parasite</name>
    <name type="synonym">Nosema corneum</name>
    <dbReference type="NCBI Taxonomy" id="993615"/>
    <lineage>
        <taxon>Eukaryota</taxon>
        <taxon>Fungi</taxon>
        <taxon>Fungi incertae sedis</taxon>
        <taxon>Microsporidia</taxon>
        <taxon>Nosematidae</taxon>
        <taxon>Vittaforma</taxon>
    </lineage>
</organism>
<dbReference type="HOGENOM" id="CLU_022546_0_0_1"/>
<protein>
    <submittedName>
        <fullName evidence="1">Uncharacterized protein</fullName>
    </submittedName>
</protein>
<accession>L2GP19</accession>
<dbReference type="AlphaFoldDB" id="L2GP19"/>
<dbReference type="VEuPathDB" id="MicrosporidiaDB:VICG_00649"/>
<dbReference type="EMBL" id="JH370133">
    <property type="protein sequence ID" value="ELA42250.1"/>
    <property type="molecule type" value="Genomic_DNA"/>
</dbReference>